<sequence length="388" mass="43811">MRLHVFKKIKVIVFFTEIREVMSESGLHLKENRRETSSFKHSLDEPCAQCMSFHFSAAESEDTCVTCSVSLSLSLCLSLTSQPVTAPDSAWHTAGGLMMGKSAPLLPGLLLFSAVLVTADGYRPVIIVHGLFDGPRQFSQLASFIKQTHPGINVTTVDMYDDIASLKPLWEQVNSFRKAVGHIMENAKDGIHLICFSQGGLVCRGIIATLPKHNVHSLIFLSSPLSGQYGVTSYLRYAFPKCLKHLIYKLCYNCLGQKISICNFWNDPHQRERYLKSNKYLALLNGEIKHPNLTEWRERFLGIKKLVLIGGPDDGVITPWQSSHFGFYNSKETVVEMKQQDWYLSDVFGLKTLDSRGDLVQCVFSDVEHTHWHSNSTVYTNCIEKWLT</sequence>
<dbReference type="Proteomes" id="UP000829447">
    <property type="component" value="Linkage Group LG14"/>
</dbReference>
<organism evidence="1 2">
    <name type="scientific">Pangasianodon gigas</name>
    <name type="common">Mekong giant catfish</name>
    <name type="synonym">Pangasius gigas</name>
    <dbReference type="NCBI Taxonomy" id="30993"/>
    <lineage>
        <taxon>Eukaryota</taxon>
        <taxon>Metazoa</taxon>
        <taxon>Chordata</taxon>
        <taxon>Craniata</taxon>
        <taxon>Vertebrata</taxon>
        <taxon>Euteleostomi</taxon>
        <taxon>Actinopterygii</taxon>
        <taxon>Neopterygii</taxon>
        <taxon>Teleostei</taxon>
        <taxon>Ostariophysi</taxon>
        <taxon>Siluriformes</taxon>
        <taxon>Pangasiidae</taxon>
        <taxon>Pangasianodon</taxon>
    </lineage>
</organism>
<evidence type="ECO:0000313" key="2">
    <source>
        <dbReference type="Proteomes" id="UP000829447"/>
    </source>
</evidence>
<evidence type="ECO:0000313" key="1">
    <source>
        <dbReference type="EMBL" id="MCI4386048.1"/>
    </source>
</evidence>
<name>A0ACC5X3V1_PANGG</name>
<comment type="caution">
    <text evidence="1">The sequence shown here is derived from an EMBL/GenBank/DDBJ whole genome shotgun (WGS) entry which is preliminary data.</text>
</comment>
<keyword evidence="2" id="KW-1185">Reference proteome</keyword>
<accession>A0ACC5X3V1</accession>
<dbReference type="EMBL" id="CM040467">
    <property type="protein sequence ID" value="MCI4386048.1"/>
    <property type="molecule type" value="Genomic_DNA"/>
</dbReference>
<protein>
    <submittedName>
        <fullName evidence="1">Uncharacterized protein</fullName>
    </submittedName>
</protein>
<proteinExistence type="predicted"/>
<reference evidence="1 2" key="1">
    <citation type="journal article" date="2022" name="bioRxiv">
        <title>An ancient truncated duplication of the anti-Mullerian hormone receptor type 2 gene is a potential conserved master sex determinant in the Pangasiidae catfish family.</title>
        <authorList>
            <person name="Wen M."/>
            <person name="Pan Q."/>
            <person name="Jouanno E."/>
            <person name="Montfort J."/>
            <person name="Zahm M."/>
            <person name="Cabau C."/>
            <person name="Klopp C."/>
            <person name="Iampietro C."/>
            <person name="Roques C."/>
            <person name="Bouchez O."/>
            <person name="Castinel A."/>
            <person name="Donnadieu C."/>
            <person name="Parrinello H."/>
            <person name="Poncet C."/>
            <person name="Belmonte E."/>
            <person name="Gautier V."/>
            <person name="Avarre J.-C."/>
            <person name="Dugue R."/>
            <person name="Gustiano R."/>
            <person name="Ha T.T.T."/>
            <person name="Campet M."/>
            <person name="Sriphairoj K."/>
            <person name="Ribolli J."/>
            <person name="de Almeida F.L."/>
            <person name="Desvignes T."/>
            <person name="Postlethwait J.H."/>
            <person name="Bucao C.F."/>
            <person name="Robinson-Rechavi M."/>
            <person name="Bobe J."/>
            <person name="Herpin A."/>
            <person name="Guiguen Y."/>
        </authorList>
    </citation>
    <scope>NUCLEOTIDE SEQUENCE [LARGE SCALE GENOMIC DNA]</scope>
    <source>
        <strain evidence="1">YG-Dec2019</strain>
    </source>
</reference>
<gene>
    <name evidence="1" type="ORF">PGIGA_G00057760</name>
</gene>